<gene>
    <name evidence="7" type="ORF">Daesc_003873</name>
</gene>
<evidence type="ECO:0000256" key="3">
    <source>
        <dbReference type="ARBA" id="ARBA00023026"/>
    </source>
</evidence>
<proteinExistence type="inferred from homology"/>
<organism evidence="7 8">
    <name type="scientific">Daldinia eschscholtzii</name>
    <dbReference type="NCBI Taxonomy" id="292717"/>
    <lineage>
        <taxon>Eukaryota</taxon>
        <taxon>Fungi</taxon>
        <taxon>Dikarya</taxon>
        <taxon>Ascomycota</taxon>
        <taxon>Pezizomycotina</taxon>
        <taxon>Sordariomycetes</taxon>
        <taxon>Xylariomycetidae</taxon>
        <taxon>Xylariales</taxon>
        <taxon>Hypoxylaceae</taxon>
        <taxon>Daldinia</taxon>
    </lineage>
</organism>
<dbReference type="Pfam" id="PF01476">
    <property type="entry name" value="LysM"/>
    <property type="match status" value="1"/>
</dbReference>
<evidence type="ECO:0000313" key="8">
    <source>
        <dbReference type="Proteomes" id="UP001369815"/>
    </source>
</evidence>
<dbReference type="PROSITE" id="PS51782">
    <property type="entry name" value="LYSM"/>
    <property type="match status" value="5"/>
</dbReference>
<feature type="domain" description="LysM" evidence="6">
    <location>
        <begin position="293"/>
        <end position="341"/>
    </location>
</feature>
<evidence type="ECO:0000256" key="4">
    <source>
        <dbReference type="ARBA" id="ARBA00044955"/>
    </source>
</evidence>
<dbReference type="InterPro" id="IPR036779">
    <property type="entry name" value="LysM_dom_sf"/>
</dbReference>
<keyword evidence="3" id="KW-0843">Virulence</keyword>
<dbReference type="InterPro" id="IPR018392">
    <property type="entry name" value="LysM"/>
</dbReference>
<dbReference type="PANTHER" id="PTHR34997:SF2">
    <property type="entry name" value="LYSM DOMAIN-CONTAINING PROTEIN-RELATED"/>
    <property type="match status" value="1"/>
</dbReference>
<protein>
    <recommendedName>
        <fullName evidence="6">LysM domain-containing protein</fullName>
    </recommendedName>
</protein>
<feature type="domain" description="LysM" evidence="6">
    <location>
        <begin position="685"/>
        <end position="735"/>
    </location>
</feature>
<keyword evidence="8" id="KW-1185">Reference proteome</keyword>
<evidence type="ECO:0000256" key="2">
    <source>
        <dbReference type="ARBA" id="ARBA00022729"/>
    </source>
</evidence>
<dbReference type="PANTHER" id="PTHR34997">
    <property type="entry name" value="AM15"/>
    <property type="match status" value="1"/>
</dbReference>
<dbReference type="InterPro" id="IPR052210">
    <property type="entry name" value="LysM1-like"/>
</dbReference>
<feature type="region of interest" description="Disordered" evidence="5">
    <location>
        <begin position="558"/>
        <end position="588"/>
    </location>
</feature>
<evidence type="ECO:0000256" key="1">
    <source>
        <dbReference type="ARBA" id="ARBA00022669"/>
    </source>
</evidence>
<sequence>MFVHPPLPQLRIRLSLSSFILSSFFPSFWPYAATVSGTVMLYNDSLPSTLTSVCSDALLADVAACDPLVKNLRPDFFYPPESLSRVCTDNCSSSLAAWMSSVWTSCGNQTVLVDPEFQAAAVYIPGSLQYFFQSACLQDDNGRYCSPVAALAVAFSDPGISPFNYISNITEQDKPDDCDLCIAERLRLRAGSPYFDGPIVASESLYESMTSRCSIANRHIVRSTLGYYTATPTRTTSACEGSVYTLKPLDDCYTVSKKQGVGTAWLLADNDLDAYCNNFPAEGTLLCITNKCTTVTVGVNETCAAIASAANITEAQFHAWNPVINYACSNLKQMNGSEVCVVAPGRKFVAPTNTSNLPPTTPTVPVAMPTDAADGSGGKPCGKWYKVQHGDYCNLLTLKFRISLTDFRFLNSGVNANCTNLFAEESYCVQAVGDINTYSGRPGYMSITTDPNATFTGIPFTRLSNATASPYARLYTPLPIAAGTRDDCVHYFAGNDYQVNLTGSTFASPCLLAVAVYGVDLDSFASWNIGLGDVTSLSCAFEVGVRYCGSWHLQSPDEVDDVTTASDTETPTRTTAGPAPPAPTMSGEPENCNKWAVVEDGVTCIDMAAAAGISLAQFLTWNPAVSEDCLTNYWVGEAYCVGVLAASVTKTSTSDTAPTTTAATPTVTKPPSNYLQAGQPDNCSKWDRCASGDYCNLLASRNGLTVSELAGLNPVLGMAGANCATQLWLDYYYCVAVVG</sequence>
<dbReference type="Gene3D" id="3.10.350.10">
    <property type="entry name" value="LysM domain"/>
    <property type="match status" value="4"/>
</dbReference>
<reference evidence="7 8" key="1">
    <citation type="journal article" date="2024" name="Front Chem Biol">
        <title>Unveiling the potential of Daldinia eschscholtzii MFLUCC 19-0629 through bioactivity and bioinformatics studies for enhanced sustainable agriculture production.</title>
        <authorList>
            <person name="Brooks S."/>
            <person name="Weaver J.A."/>
            <person name="Klomchit A."/>
            <person name="Alharthi S.A."/>
            <person name="Onlamun T."/>
            <person name="Nurani R."/>
            <person name="Vong T.K."/>
            <person name="Alberti F."/>
            <person name="Greco C."/>
        </authorList>
    </citation>
    <scope>NUCLEOTIDE SEQUENCE [LARGE SCALE GENOMIC DNA]</scope>
    <source>
        <strain evidence="7">MFLUCC 19-0629</strain>
    </source>
</reference>
<dbReference type="EMBL" id="JBANMG010000004">
    <property type="protein sequence ID" value="KAK6953911.1"/>
    <property type="molecule type" value="Genomic_DNA"/>
</dbReference>
<feature type="domain" description="LysM" evidence="6">
    <location>
        <begin position="383"/>
        <end position="429"/>
    </location>
</feature>
<dbReference type="GO" id="GO:0008061">
    <property type="term" value="F:chitin binding"/>
    <property type="evidence" value="ECO:0007669"/>
    <property type="project" value="UniProtKB-KW"/>
</dbReference>
<dbReference type="Proteomes" id="UP001369815">
    <property type="component" value="Unassembled WGS sequence"/>
</dbReference>
<evidence type="ECO:0000256" key="5">
    <source>
        <dbReference type="SAM" id="MobiDB-lite"/>
    </source>
</evidence>
<comment type="similarity">
    <text evidence="4">Belongs to the secreted LysM effector family.</text>
</comment>
<keyword evidence="2" id="KW-0732">Signal</keyword>
<dbReference type="CDD" id="cd00118">
    <property type="entry name" value="LysM"/>
    <property type="match status" value="1"/>
</dbReference>
<dbReference type="AlphaFoldDB" id="A0AAX6MNZ4"/>
<evidence type="ECO:0000313" key="7">
    <source>
        <dbReference type="EMBL" id="KAK6953911.1"/>
    </source>
</evidence>
<name>A0AAX6MNZ4_9PEZI</name>
<accession>A0AAX6MNZ4</accession>
<feature type="domain" description="LysM" evidence="6">
    <location>
        <begin position="242"/>
        <end position="287"/>
    </location>
</feature>
<evidence type="ECO:0000259" key="6">
    <source>
        <dbReference type="PROSITE" id="PS51782"/>
    </source>
</evidence>
<keyword evidence="1" id="KW-0147">Chitin-binding</keyword>
<feature type="domain" description="LysM" evidence="6">
    <location>
        <begin position="594"/>
        <end position="641"/>
    </location>
</feature>
<comment type="caution">
    <text evidence="7">The sequence shown here is derived from an EMBL/GenBank/DDBJ whole genome shotgun (WGS) entry which is preliminary data.</text>
</comment>